<comment type="caution">
    <text evidence="3">The sequence shown here is derived from an EMBL/GenBank/DDBJ whole genome shotgun (WGS) entry which is preliminary data.</text>
</comment>
<organism evidence="3 4">
    <name type="scientific">Reticulomyxa filosa</name>
    <dbReference type="NCBI Taxonomy" id="46433"/>
    <lineage>
        <taxon>Eukaryota</taxon>
        <taxon>Sar</taxon>
        <taxon>Rhizaria</taxon>
        <taxon>Retaria</taxon>
        <taxon>Foraminifera</taxon>
        <taxon>Monothalamids</taxon>
        <taxon>Reticulomyxidae</taxon>
        <taxon>Reticulomyxa</taxon>
    </lineage>
</organism>
<protein>
    <recommendedName>
        <fullName evidence="2">26S proteasome regulatory subunit RPN2 C-terminal domain-containing protein</fullName>
    </recommendedName>
</protein>
<reference evidence="3 4" key="1">
    <citation type="journal article" date="2013" name="Curr. Biol.">
        <title>The Genome of the Foraminiferan Reticulomyxa filosa.</title>
        <authorList>
            <person name="Glockner G."/>
            <person name="Hulsmann N."/>
            <person name="Schleicher M."/>
            <person name="Noegel A.A."/>
            <person name="Eichinger L."/>
            <person name="Gallinger C."/>
            <person name="Pawlowski J."/>
            <person name="Sierra R."/>
            <person name="Euteneuer U."/>
            <person name="Pillet L."/>
            <person name="Moustafa A."/>
            <person name="Platzer M."/>
            <person name="Groth M."/>
            <person name="Szafranski K."/>
            <person name="Schliwa M."/>
        </authorList>
    </citation>
    <scope>NUCLEOTIDE SEQUENCE [LARGE SCALE GENOMIC DNA]</scope>
</reference>
<dbReference type="Proteomes" id="UP000023152">
    <property type="component" value="Unassembled WGS sequence"/>
</dbReference>
<feature type="domain" description="26S proteasome regulatory subunit RPN2 C-terminal" evidence="2">
    <location>
        <begin position="15"/>
        <end position="90"/>
    </location>
</feature>
<keyword evidence="4" id="KW-1185">Reference proteome</keyword>
<dbReference type="EMBL" id="ASPP01034747">
    <property type="protein sequence ID" value="ETO02860.1"/>
    <property type="molecule type" value="Genomic_DNA"/>
</dbReference>
<dbReference type="AlphaFoldDB" id="X6LQ67"/>
<proteinExistence type="predicted"/>
<evidence type="ECO:0000256" key="1">
    <source>
        <dbReference type="SAM" id="MobiDB-lite"/>
    </source>
</evidence>
<gene>
    <name evidence="3" type="ORF">RFI_34553</name>
</gene>
<evidence type="ECO:0000259" key="2">
    <source>
        <dbReference type="Pfam" id="PF18004"/>
    </source>
</evidence>
<name>X6LQ67_RETFI</name>
<sequence length="106" mass="11772">MVMALNSDLAILNAPLLYAYPKPLKEAETQEKKTLEKAVLSITAKQKDRDLKKKRRSGDNGPDVEMLERITYQASTTEATQSNKTKDKEVAEETVTVKTCGDQTIG</sequence>
<evidence type="ECO:0000313" key="3">
    <source>
        <dbReference type="EMBL" id="ETO02860.1"/>
    </source>
</evidence>
<accession>X6LQ67</accession>
<dbReference type="InterPro" id="IPR040623">
    <property type="entry name" value="RPN2_C"/>
</dbReference>
<evidence type="ECO:0000313" key="4">
    <source>
        <dbReference type="Proteomes" id="UP000023152"/>
    </source>
</evidence>
<feature type="region of interest" description="Disordered" evidence="1">
    <location>
        <begin position="76"/>
        <end position="106"/>
    </location>
</feature>
<dbReference type="Pfam" id="PF18004">
    <property type="entry name" value="RPN2_C"/>
    <property type="match status" value="1"/>
</dbReference>